<evidence type="ECO:0000313" key="1">
    <source>
        <dbReference type="EMBL" id="QPC43399.1"/>
    </source>
</evidence>
<organism evidence="1 2">
    <name type="scientific">Kaustia mangrovi</name>
    <dbReference type="NCBI Taxonomy" id="2593653"/>
    <lineage>
        <taxon>Bacteria</taxon>
        <taxon>Pseudomonadati</taxon>
        <taxon>Pseudomonadota</taxon>
        <taxon>Alphaproteobacteria</taxon>
        <taxon>Hyphomicrobiales</taxon>
        <taxon>Parvibaculaceae</taxon>
        <taxon>Kaustia</taxon>
    </lineage>
</organism>
<dbReference type="InterPro" id="IPR011335">
    <property type="entry name" value="Restrct_endonuc-II-like"/>
</dbReference>
<dbReference type="AlphaFoldDB" id="A0A7S8C567"/>
<dbReference type="RefSeq" id="WP_213160762.1">
    <property type="nucleotide sequence ID" value="NZ_CP058214.1"/>
</dbReference>
<accession>A0A7S8C567</accession>
<proteinExistence type="predicted"/>
<gene>
    <name evidence="1" type="ORF">HW532_12260</name>
</gene>
<dbReference type="Pfam" id="PF06319">
    <property type="entry name" value="MmcB-like"/>
    <property type="match status" value="1"/>
</dbReference>
<sequence>MDTPDPRLADGRQSPTAAAVQRGVCRLLRASGFATVTELVLATGRRVDVIALNDKGDIWIVEIKSSLADLRADRKWPEYWEYCDRLFFAVPDDFPMETLPGEAGHIVADGFGADIVRHIDEQRLAAARRKAVTLRFARAAALRLHGLHDPHADGLEQPGFYEPGKPFQA</sequence>
<dbReference type="SUPFAM" id="SSF52980">
    <property type="entry name" value="Restriction endonuclease-like"/>
    <property type="match status" value="1"/>
</dbReference>
<dbReference type="EMBL" id="CP058214">
    <property type="protein sequence ID" value="QPC43399.1"/>
    <property type="molecule type" value="Genomic_DNA"/>
</dbReference>
<dbReference type="PIRSF" id="PIRSF031796">
    <property type="entry name" value="UPC031796"/>
    <property type="match status" value="1"/>
</dbReference>
<reference evidence="1 2" key="1">
    <citation type="submission" date="2020-06" db="EMBL/GenBank/DDBJ databases">
        <title>Genome sequence of 2 isolates from Red Sea Mangroves.</title>
        <authorList>
            <person name="Sefrji F."/>
            <person name="Michoud G."/>
            <person name="Merlino G."/>
            <person name="Daffonchio D."/>
        </authorList>
    </citation>
    <scope>NUCLEOTIDE SEQUENCE [LARGE SCALE GENOMIC DNA]</scope>
    <source>
        <strain evidence="1 2">R1DC25</strain>
    </source>
</reference>
<protein>
    <submittedName>
        <fullName evidence="1">MmcB family DNA repair protein</fullName>
    </submittedName>
</protein>
<dbReference type="Proteomes" id="UP000593594">
    <property type="component" value="Chromosome"/>
</dbReference>
<keyword evidence="2" id="KW-1185">Reference proteome</keyword>
<dbReference type="InterPro" id="IPR009394">
    <property type="entry name" value="MmcB-like"/>
</dbReference>
<name>A0A7S8C567_9HYPH</name>
<dbReference type="KEGG" id="kmn:HW532_12260"/>
<evidence type="ECO:0000313" key="2">
    <source>
        <dbReference type="Proteomes" id="UP000593594"/>
    </source>
</evidence>